<accession>A0A8J5FXM0</accession>
<dbReference type="InterPro" id="IPR018065">
    <property type="entry name" value="Ribosomal_eL34_CS"/>
</dbReference>
<evidence type="ECO:0000313" key="4">
    <source>
        <dbReference type="EMBL" id="KAG6497013.1"/>
    </source>
</evidence>
<dbReference type="PANTHER" id="PTHR10759">
    <property type="entry name" value="60S RIBOSOMAL PROTEIN L34"/>
    <property type="match status" value="1"/>
</dbReference>
<dbReference type="GO" id="GO:0005840">
    <property type="term" value="C:ribosome"/>
    <property type="evidence" value="ECO:0007669"/>
    <property type="project" value="UniProtKB-KW"/>
</dbReference>
<keyword evidence="3" id="KW-0687">Ribonucleoprotein</keyword>
<keyword evidence="6" id="KW-1185">Reference proteome</keyword>
<reference evidence="4 6" key="1">
    <citation type="submission" date="2020-08" db="EMBL/GenBank/DDBJ databases">
        <title>Plant Genome Project.</title>
        <authorList>
            <person name="Zhang R.-G."/>
        </authorList>
    </citation>
    <scope>NUCLEOTIDE SEQUENCE [LARGE SCALE GENOMIC DNA]</scope>
    <source>
        <tissue evidence="4">Rhizome</tissue>
    </source>
</reference>
<comment type="caution">
    <text evidence="4">The sequence shown here is derived from an EMBL/GenBank/DDBJ whole genome shotgun (WGS) entry which is preliminary data.</text>
</comment>
<organism evidence="4 6">
    <name type="scientific">Zingiber officinale</name>
    <name type="common">Ginger</name>
    <name type="synonym">Amomum zingiber</name>
    <dbReference type="NCBI Taxonomy" id="94328"/>
    <lineage>
        <taxon>Eukaryota</taxon>
        <taxon>Viridiplantae</taxon>
        <taxon>Streptophyta</taxon>
        <taxon>Embryophyta</taxon>
        <taxon>Tracheophyta</taxon>
        <taxon>Spermatophyta</taxon>
        <taxon>Magnoliopsida</taxon>
        <taxon>Liliopsida</taxon>
        <taxon>Zingiberales</taxon>
        <taxon>Zingiberaceae</taxon>
        <taxon>Zingiber</taxon>
    </lineage>
</organism>
<dbReference type="OrthoDB" id="2014006at2759"/>
<dbReference type="EMBL" id="JACMSC010000012">
    <property type="protein sequence ID" value="KAG6497013.1"/>
    <property type="molecule type" value="Genomic_DNA"/>
</dbReference>
<gene>
    <name evidence="5" type="ORF">ZIOFF_040789</name>
    <name evidence="4" type="ORF">ZIOFF_044898</name>
</gene>
<dbReference type="GO" id="GO:1990904">
    <property type="term" value="C:ribonucleoprotein complex"/>
    <property type="evidence" value="ECO:0007669"/>
    <property type="project" value="UniProtKB-KW"/>
</dbReference>
<evidence type="ECO:0000313" key="6">
    <source>
        <dbReference type="Proteomes" id="UP000734854"/>
    </source>
</evidence>
<sequence>MVQRLTYRKRHSYATKSNQTRVVKTPGGKLVYQYTHKRASGPKCPVTGKRIQGIPHLRPTQYKRSRLSRNRRTVNRAYGGVLSGGAVRERIIRAFLVEEQKIVKKVLKIQKAKEKQTSKS</sequence>
<dbReference type="GO" id="GO:0006412">
    <property type="term" value="P:translation"/>
    <property type="evidence" value="ECO:0007669"/>
    <property type="project" value="InterPro"/>
</dbReference>
<evidence type="ECO:0000313" key="5">
    <source>
        <dbReference type="EMBL" id="KAG6500927.1"/>
    </source>
</evidence>
<keyword evidence="2" id="KW-0689">Ribosomal protein</keyword>
<comment type="similarity">
    <text evidence="1">Belongs to the eukaryotic ribosomal protein eL34 family.</text>
</comment>
<proteinExistence type="inferred from homology"/>
<protein>
    <recommendedName>
        <fullName evidence="7">60S ribosomal protein L34</fullName>
    </recommendedName>
</protein>
<dbReference type="AlphaFoldDB" id="A0A8J5FXM0"/>
<dbReference type="InterPro" id="IPR008195">
    <property type="entry name" value="Ribosomal_eL34"/>
</dbReference>
<evidence type="ECO:0008006" key="7">
    <source>
        <dbReference type="Google" id="ProtNLM"/>
    </source>
</evidence>
<dbReference type="Pfam" id="PF01199">
    <property type="entry name" value="Ribosomal_L34e"/>
    <property type="match status" value="1"/>
</dbReference>
<dbReference type="EMBL" id="JACMSC010000011">
    <property type="protein sequence ID" value="KAG6500927.1"/>
    <property type="molecule type" value="Genomic_DNA"/>
</dbReference>
<dbReference type="Proteomes" id="UP000734854">
    <property type="component" value="Unassembled WGS sequence"/>
</dbReference>
<evidence type="ECO:0000256" key="1">
    <source>
        <dbReference type="ARBA" id="ARBA00009875"/>
    </source>
</evidence>
<name>A0A8J5FXM0_ZINOF</name>
<dbReference type="GO" id="GO:0003735">
    <property type="term" value="F:structural constituent of ribosome"/>
    <property type="evidence" value="ECO:0007669"/>
    <property type="project" value="InterPro"/>
</dbReference>
<evidence type="ECO:0000256" key="2">
    <source>
        <dbReference type="ARBA" id="ARBA00022980"/>
    </source>
</evidence>
<evidence type="ECO:0000256" key="3">
    <source>
        <dbReference type="ARBA" id="ARBA00023274"/>
    </source>
</evidence>
<dbReference type="PROSITE" id="PS01145">
    <property type="entry name" value="RIBOSOMAL_L34E"/>
    <property type="match status" value="1"/>
</dbReference>